<accession>A0A502BTH0</accession>
<feature type="domain" description="Multi-ubiquitin" evidence="1">
    <location>
        <begin position="105"/>
        <end position="170"/>
    </location>
</feature>
<dbReference type="InterPro" id="IPR027802">
    <property type="entry name" value="Multi-ubiquitin_dom"/>
</dbReference>
<dbReference type="AlphaFoldDB" id="A0A502BTH0"/>
<evidence type="ECO:0000259" key="1">
    <source>
        <dbReference type="Pfam" id="PF14452"/>
    </source>
</evidence>
<reference evidence="2 3" key="1">
    <citation type="journal article" date="2019" name="Environ. Microbiol.">
        <title>Species interactions and distinct microbial communities in high Arctic permafrost affected cryosols are associated with the CH4 and CO2 gas fluxes.</title>
        <authorList>
            <person name="Altshuler I."/>
            <person name="Hamel J."/>
            <person name="Turney S."/>
            <person name="Magnuson E."/>
            <person name="Levesque R."/>
            <person name="Greer C."/>
            <person name="Whyte L.G."/>
        </authorList>
    </citation>
    <scope>NUCLEOTIDE SEQUENCE [LARGE SCALE GENOMIC DNA]</scope>
    <source>
        <strain evidence="2 3">S13Y</strain>
    </source>
</reference>
<gene>
    <name evidence="2" type="ORF">EAH88_18690</name>
</gene>
<sequence length="251" mass="27276">MTPNDSIDFEDVGQAIRQQRALRPAPRYRIQFAQENLNFRAVDVEDPVPLGRQILAAGGVNSQGDFSLFAILSTGDFEDVRLDEPFDLRAAGAEKFVAFQSDRDFRLTVNQAQVSWGKSAISGGILYQMAAPAEHEAVFLVVPGGQDRFVERAELIDLTVAGVEHFITAPKSQHAIQIVVNGHEVEVAESHQTFEDLVAIAYPGEAPTPNITYSMTYRRVASIPHSGELAAGGAIEVKNGSIVNVGRTVQS</sequence>
<evidence type="ECO:0000313" key="3">
    <source>
        <dbReference type="Proteomes" id="UP000319486"/>
    </source>
</evidence>
<protein>
    <recommendedName>
        <fullName evidence="1">Multi-ubiquitin domain-containing protein</fullName>
    </recommendedName>
</protein>
<dbReference type="RefSeq" id="WP_140656228.1">
    <property type="nucleotide sequence ID" value="NZ_RCZO01000015.1"/>
</dbReference>
<comment type="caution">
    <text evidence="2">The sequence shown here is derived from an EMBL/GenBank/DDBJ whole genome shotgun (WGS) entry which is preliminary data.</text>
</comment>
<dbReference type="Pfam" id="PF14452">
    <property type="entry name" value="Multi_ubiq"/>
    <property type="match status" value="3"/>
</dbReference>
<evidence type="ECO:0000313" key="2">
    <source>
        <dbReference type="EMBL" id="TPG04137.1"/>
    </source>
</evidence>
<dbReference type="Proteomes" id="UP000319486">
    <property type="component" value="Unassembled WGS sequence"/>
</dbReference>
<keyword evidence="3" id="KW-1185">Reference proteome</keyword>
<dbReference type="EMBL" id="RCZO01000015">
    <property type="protein sequence ID" value="TPG04137.1"/>
    <property type="molecule type" value="Genomic_DNA"/>
</dbReference>
<proteinExistence type="predicted"/>
<organism evidence="2 3">
    <name type="scientific">Rhodanobacter glycinis</name>
    <dbReference type="NCBI Taxonomy" id="582702"/>
    <lineage>
        <taxon>Bacteria</taxon>
        <taxon>Pseudomonadati</taxon>
        <taxon>Pseudomonadota</taxon>
        <taxon>Gammaproteobacteria</taxon>
        <taxon>Lysobacterales</taxon>
        <taxon>Rhodanobacteraceae</taxon>
        <taxon>Rhodanobacter</taxon>
    </lineage>
</organism>
<feature type="domain" description="Multi-ubiquitin" evidence="1">
    <location>
        <begin position="37"/>
        <end position="100"/>
    </location>
</feature>
<feature type="domain" description="Multi-ubiquitin" evidence="1">
    <location>
        <begin position="177"/>
        <end position="248"/>
    </location>
</feature>
<name>A0A502BTH0_9GAMM</name>